<dbReference type="GO" id="GO:0016491">
    <property type="term" value="F:oxidoreductase activity"/>
    <property type="evidence" value="ECO:0007669"/>
    <property type="project" value="InterPro"/>
</dbReference>
<name>A0A2S5ZZT9_9NOCA</name>
<comment type="caution">
    <text evidence="1">The sequence shown here is derived from an EMBL/GenBank/DDBJ whole genome shotgun (WGS) entry which is preliminary data.</text>
</comment>
<accession>A0A2S5ZZT9</accession>
<dbReference type="Gene3D" id="2.30.110.10">
    <property type="entry name" value="Electron Transport, Fmn-binding Protein, Chain A"/>
    <property type="match status" value="1"/>
</dbReference>
<evidence type="ECO:0000313" key="1">
    <source>
        <dbReference type="EMBL" id="PPJ24237.1"/>
    </source>
</evidence>
<organism evidence="1 2">
    <name type="scientific">Nocardia nova</name>
    <dbReference type="NCBI Taxonomy" id="37330"/>
    <lineage>
        <taxon>Bacteria</taxon>
        <taxon>Bacillati</taxon>
        <taxon>Actinomycetota</taxon>
        <taxon>Actinomycetes</taxon>
        <taxon>Mycobacteriales</taxon>
        <taxon>Nocardiaceae</taxon>
        <taxon>Nocardia</taxon>
    </lineage>
</organism>
<dbReference type="InterPro" id="IPR012349">
    <property type="entry name" value="Split_barrel_FMN-bd"/>
</dbReference>
<dbReference type="GeneID" id="66724031"/>
<protein>
    <submittedName>
        <fullName evidence="1">Nitroreductase family deazaflavin-dependent oxidoreductase</fullName>
    </submittedName>
</protein>
<dbReference type="NCBIfam" id="TIGR00026">
    <property type="entry name" value="hi_GC_TIGR00026"/>
    <property type="match status" value="1"/>
</dbReference>
<gene>
    <name evidence="1" type="ORF">C5F51_25970</name>
</gene>
<reference evidence="1 2" key="1">
    <citation type="submission" date="2018-02" db="EMBL/GenBank/DDBJ databases">
        <title>8 Nocardia nova and 1 Nocardia cyriacigeorgica strain used for evolution to TMP-SMX.</title>
        <authorList>
            <person name="Mehta H."/>
            <person name="Weng J."/>
            <person name="Shamoo Y."/>
        </authorList>
    </citation>
    <scope>NUCLEOTIDE SEQUENCE [LARGE SCALE GENOMIC DNA]</scope>
    <source>
        <strain evidence="1 2">BAA2227</strain>
    </source>
</reference>
<dbReference type="Pfam" id="PF04075">
    <property type="entry name" value="F420H2_quin_red"/>
    <property type="match status" value="1"/>
</dbReference>
<keyword evidence="2" id="KW-1185">Reference proteome</keyword>
<dbReference type="AlphaFoldDB" id="A0A2S5ZZT9"/>
<proteinExistence type="predicted"/>
<dbReference type="InterPro" id="IPR004378">
    <property type="entry name" value="F420H2_quin_Rdtase"/>
</dbReference>
<dbReference type="RefSeq" id="WP_064908285.1">
    <property type="nucleotide sequence ID" value="NZ_JAHUVX010000009.1"/>
</dbReference>
<sequence>MAFAEFAAGLGARALHTRILVRAPIGLYRAGLGFVFGHRLLMMEHIGRTSGAKRHVVLEVVDHPGPREYVIVSGFGTRAQWYRNIQADSNVRLWVGTRRAVPATATAMTEAESAAALAHYIHDHPRAWQNLRAVIERATGAPVDTLPMVRLRLR</sequence>
<evidence type="ECO:0000313" key="2">
    <source>
        <dbReference type="Proteomes" id="UP000238356"/>
    </source>
</evidence>
<dbReference type="EMBL" id="PSZD01000020">
    <property type="protein sequence ID" value="PPJ24237.1"/>
    <property type="molecule type" value="Genomic_DNA"/>
</dbReference>
<dbReference type="Proteomes" id="UP000238356">
    <property type="component" value="Unassembled WGS sequence"/>
</dbReference>